<comment type="caution">
    <text evidence="1">The sequence shown here is derived from an EMBL/GenBank/DDBJ whole genome shotgun (WGS) entry which is preliminary data.</text>
</comment>
<proteinExistence type="predicted"/>
<dbReference type="EMBL" id="JAKOGI010001092">
    <property type="protein sequence ID" value="KAJ8427797.1"/>
    <property type="molecule type" value="Genomic_DNA"/>
</dbReference>
<name>A0A9Q1GYK1_9CARY</name>
<evidence type="ECO:0000313" key="1">
    <source>
        <dbReference type="EMBL" id="KAJ8427797.1"/>
    </source>
</evidence>
<organism evidence="1 2">
    <name type="scientific">Carnegiea gigantea</name>
    <dbReference type="NCBI Taxonomy" id="171969"/>
    <lineage>
        <taxon>Eukaryota</taxon>
        <taxon>Viridiplantae</taxon>
        <taxon>Streptophyta</taxon>
        <taxon>Embryophyta</taxon>
        <taxon>Tracheophyta</taxon>
        <taxon>Spermatophyta</taxon>
        <taxon>Magnoliopsida</taxon>
        <taxon>eudicotyledons</taxon>
        <taxon>Gunneridae</taxon>
        <taxon>Pentapetalae</taxon>
        <taxon>Caryophyllales</taxon>
        <taxon>Cactineae</taxon>
        <taxon>Cactaceae</taxon>
        <taxon>Cactoideae</taxon>
        <taxon>Echinocereeae</taxon>
        <taxon>Carnegiea</taxon>
    </lineage>
</organism>
<keyword evidence="2" id="KW-1185">Reference proteome</keyword>
<evidence type="ECO:0000313" key="2">
    <source>
        <dbReference type="Proteomes" id="UP001153076"/>
    </source>
</evidence>
<dbReference type="AlphaFoldDB" id="A0A9Q1GYK1"/>
<protein>
    <submittedName>
        <fullName evidence="1">Uncharacterized protein</fullName>
    </submittedName>
</protein>
<sequence length="155" mass="16608">MATMNDDSIPIEVDSNGDEEVAEIDSMPVLEFSVLASDFSFLSPLSCISFPQSSSSRGLLSSGIHHSTSPPHLLWSSFSEAKGLHVGLLPLPGDHSSVLFVVILPELAGLPSSRHYPFIDRLFSDTPVHFPTPLSRLPGNFPALVTVVSPICTPV</sequence>
<reference evidence="1" key="1">
    <citation type="submission" date="2022-04" db="EMBL/GenBank/DDBJ databases">
        <title>Carnegiea gigantea Genome sequencing and assembly v2.</title>
        <authorList>
            <person name="Copetti D."/>
            <person name="Sanderson M.J."/>
            <person name="Burquez A."/>
            <person name="Wojciechowski M.F."/>
        </authorList>
    </citation>
    <scope>NUCLEOTIDE SEQUENCE</scope>
    <source>
        <strain evidence="1">SGP5-SGP5p</strain>
        <tissue evidence="1">Aerial part</tissue>
    </source>
</reference>
<accession>A0A9Q1GYK1</accession>
<dbReference type="Proteomes" id="UP001153076">
    <property type="component" value="Unassembled WGS sequence"/>
</dbReference>
<gene>
    <name evidence="1" type="ORF">Cgig2_025815</name>
</gene>